<dbReference type="EMBL" id="QGGU01000001">
    <property type="protein sequence ID" value="PWK54442.1"/>
    <property type="molecule type" value="Genomic_DNA"/>
</dbReference>
<protein>
    <submittedName>
        <fullName evidence="1">Uncharacterized protein</fullName>
    </submittedName>
</protein>
<name>A0A316G189_9GAMM</name>
<sequence length="191" mass="21467">MRIFAVVTLSLVLTIILNGCTTRQVSHKLGSSTEQRLITYSIEQMIAELPEQDFSAFSQDKVFVKSHFVVDGPVVNYADQMLRLDLLRRFNLTIVDDISVADVELHVFFTSLATDSDVFGLSIPFINATDTSQSTRIDLLAIDMFHGISEMMYYVKHRSSNQVVKKGKIKARVRTDDVSTPVISFPVSDID</sequence>
<evidence type="ECO:0000313" key="1">
    <source>
        <dbReference type="EMBL" id="PWK54442.1"/>
    </source>
</evidence>
<gene>
    <name evidence="1" type="ORF">C8D97_101290</name>
</gene>
<evidence type="ECO:0000313" key="2">
    <source>
        <dbReference type="Proteomes" id="UP000245790"/>
    </source>
</evidence>
<keyword evidence="2" id="KW-1185">Reference proteome</keyword>
<reference evidence="1 2" key="1">
    <citation type="submission" date="2018-05" db="EMBL/GenBank/DDBJ databases">
        <title>Genomic Encyclopedia of Type Strains, Phase IV (KMG-IV): sequencing the most valuable type-strain genomes for metagenomic binning, comparative biology and taxonomic classification.</title>
        <authorList>
            <person name="Goeker M."/>
        </authorList>
    </citation>
    <scope>NUCLEOTIDE SEQUENCE [LARGE SCALE GENOMIC DNA]</scope>
    <source>
        <strain evidence="1 2">DSM 25350</strain>
    </source>
</reference>
<comment type="caution">
    <text evidence="1">The sequence shown here is derived from an EMBL/GenBank/DDBJ whole genome shotgun (WGS) entry which is preliminary data.</text>
</comment>
<dbReference type="OrthoDB" id="6198432at2"/>
<organism evidence="1 2">
    <name type="scientific">Pleionea mediterranea</name>
    <dbReference type="NCBI Taxonomy" id="523701"/>
    <lineage>
        <taxon>Bacteria</taxon>
        <taxon>Pseudomonadati</taxon>
        <taxon>Pseudomonadota</taxon>
        <taxon>Gammaproteobacteria</taxon>
        <taxon>Oceanospirillales</taxon>
        <taxon>Pleioneaceae</taxon>
        <taxon>Pleionea</taxon>
    </lineage>
</organism>
<dbReference type="AlphaFoldDB" id="A0A316G189"/>
<accession>A0A316G189</accession>
<dbReference type="RefSeq" id="WP_109761557.1">
    <property type="nucleotide sequence ID" value="NZ_QGGU01000001.1"/>
</dbReference>
<dbReference type="Proteomes" id="UP000245790">
    <property type="component" value="Unassembled WGS sequence"/>
</dbReference>
<proteinExistence type="predicted"/>